<keyword evidence="6" id="KW-0732">Signal</keyword>
<dbReference type="InterPro" id="IPR011249">
    <property type="entry name" value="Metalloenz_LuxS/M16"/>
</dbReference>
<evidence type="ECO:0000256" key="6">
    <source>
        <dbReference type="SAM" id="SignalP"/>
    </source>
</evidence>
<dbReference type="PANTHER" id="PTHR43690">
    <property type="entry name" value="NARDILYSIN"/>
    <property type="match status" value="1"/>
</dbReference>
<feature type="domain" description="Peptidase M16 C-terminal" evidence="8">
    <location>
        <begin position="254"/>
        <end position="427"/>
    </location>
</feature>
<comment type="caution">
    <text evidence="9">The sequence shown here is derived from an EMBL/GenBank/DDBJ whole genome shotgun (WGS) entry which is preliminary data.</text>
</comment>
<feature type="domain" description="Peptidase M16 N-terminal" evidence="7">
    <location>
        <begin position="56"/>
        <end position="100"/>
    </location>
</feature>
<dbReference type="Proteomes" id="UP000187417">
    <property type="component" value="Unassembled WGS sequence"/>
</dbReference>
<sequence>MKKFLLLIAATAFALLTTACTDSSGYTYETVKNDPLKTRIYTLDNGLKVYMSVNKAEPRIETYIAVKVGGKNDPSETTGLAHYFEHLMFKGTQQFGTSNYEAEKPLLDQIEQLFEVYRKTTDDAERAAIYRQIDSISYEASKYAIPNEYDKLMSAIGALETNANTSMDRTVYIENIPSNQIENWARIQADRFKNVVIRGFHTELETIYEEKNMSLTDDNRKVYTTIGEVLYPNHPYGKQSVLGTQEHLKNPSITNVKNYHTQYYVPNNMAILLSGDFDPDQMIATIDKYFGDMQPNENIPQLAFEPEAPITKPIVKEVYGPDAANVTLAWRTDNAASDDAEYLLLASRILYNGQAGMIDLDLMQQQKVLDAFSYPDQRADYGALVLQGLPKAGQTLDEVRDLLLAEVAKLRNGEFSEELIKAVVNNLKVSTMREEETNVGRVEMYLSSFYNDIPWSDEVTKLDRIGSITKEQLVAWVNEKLGTENYGIIYKRQGEDPSVQKIAKPALTPIQMNRDTQSAFLTEIQNSTVTPIEPVFVDFNRDMEIFKTDSSLEVLYKKNDINDLFSLTYLFDTGVLNDPALNNAFAYIDYLGTQAKTAAEIASELYDIACYYDLSASQNRCAITFKGLSENMGQVMDIFEDLVANAQGDEEILANYKADLLKKRADNKLNQEANFAALQRFAFFGGEAIQRTTLNNEQLEALTSDVLIGKVRDLLKKQHTILYYGPKDKAGLLADLKAHHQTPEVLEPLTRGNIAFQPTEQNKVCLANYNAPQLYFLQYSNLGKKFDVAVDPALKLYNEYNSGSMGAIVFQEMRESRSLAYMAFTEWINPSYLDDNYLFAAIIATQNDKMAQAIDAFDEIINNMPESEAAFKLAKEAVLTNLRTSRTIKDEVLWKYIANKDLGVTEDRNKAIFEKVQDMTFADLKAAQEQWIKDRKYTYCILGDLKDLDQDYLRKLGTVQIVSQKEMFGY</sequence>
<dbReference type="SUPFAM" id="SSF63411">
    <property type="entry name" value="LuxS/MPP-like metallohydrolase"/>
    <property type="match status" value="4"/>
</dbReference>
<evidence type="ECO:0000313" key="10">
    <source>
        <dbReference type="Proteomes" id="UP000187417"/>
    </source>
</evidence>
<evidence type="ECO:0000256" key="2">
    <source>
        <dbReference type="ARBA" id="ARBA00022670"/>
    </source>
</evidence>
<gene>
    <name evidence="9" type="ORF">BHV66_01215</name>
</gene>
<dbReference type="InterPro" id="IPR050626">
    <property type="entry name" value="Peptidase_M16"/>
</dbReference>
<evidence type="ECO:0000313" key="9">
    <source>
        <dbReference type="EMBL" id="OKY96712.1"/>
    </source>
</evidence>
<dbReference type="Gene3D" id="3.30.830.10">
    <property type="entry name" value="Metalloenzyme, LuxS/M16 peptidase-like"/>
    <property type="match status" value="4"/>
</dbReference>
<comment type="similarity">
    <text evidence="1">Belongs to the peptidase M16 family.</text>
</comment>
<keyword evidence="5" id="KW-0482">Metalloprotease</keyword>
<dbReference type="GO" id="GO:0046872">
    <property type="term" value="F:metal ion binding"/>
    <property type="evidence" value="ECO:0007669"/>
    <property type="project" value="InterPro"/>
</dbReference>
<evidence type="ECO:0000259" key="8">
    <source>
        <dbReference type="Pfam" id="PF05193"/>
    </source>
</evidence>
<proteinExistence type="inferred from homology"/>
<dbReference type="InterPro" id="IPR007863">
    <property type="entry name" value="Peptidase_M16_C"/>
</dbReference>
<name>A0A1Q6FD51_9BACT</name>
<evidence type="ECO:0000256" key="5">
    <source>
        <dbReference type="ARBA" id="ARBA00023049"/>
    </source>
</evidence>
<keyword evidence="3" id="KW-0378">Hydrolase</keyword>
<evidence type="ECO:0000256" key="3">
    <source>
        <dbReference type="ARBA" id="ARBA00022801"/>
    </source>
</evidence>
<dbReference type="PROSITE" id="PS51257">
    <property type="entry name" value="PROKAR_LIPOPROTEIN"/>
    <property type="match status" value="1"/>
</dbReference>
<feature type="signal peptide" evidence="6">
    <location>
        <begin position="1"/>
        <end position="19"/>
    </location>
</feature>
<dbReference type="STRING" id="28117.BHV66_01215"/>
<organism evidence="9 10">
    <name type="scientific">Alistipes putredinis</name>
    <dbReference type="NCBI Taxonomy" id="28117"/>
    <lineage>
        <taxon>Bacteria</taxon>
        <taxon>Pseudomonadati</taxon>
        <taxon>Bacteroidota</taxon>
        <taxon>Bacteroidia</taxon>
        <taxon>Bacteroidales</taxon>
        <taxon>Rikenellaceae</taxon>
        <taxon>Alistipes</taxon>
    </lineage>
</organism>
<dbReference type="Pfam" id="PF05193">
    <property type="entry name" value="Peptidase_M16_C"/>
    <property type="match status" value="1"/>
</dbReference>
<dbReference type="PANTHER" id="PTHR43690:SF17">
    <property type="entry name" value="PROTEIN YHJJ"/>
    <property type="match status" value="1"/>
</dbReference>
<dbReference type="Pfam" id="PF00675">
    <property type="entry name" value="Peptidase_M16"/>
    <property type="match status" value="1"/>
</dbReference>
<dbReference type="EMBL" id="MNQH01000001">
    <property type="protein sequence ID" value="OKY96712.1"/>
    <property type="molecule type" value="Genomic_DNA"/>
</dbReference>
<evidence type="ECO:0000259" key="7">
    <source>
        <dbReference type="Pfam" id="PF00675"/>
    </source>
</evidence>
<evidence type="ECO:0000256" key="4">
    <source>
        <dbReference type="ARBA" id="ARBA00022833"/>
    </source>
</evidence>
<protein>
    <submittedName>
        <fullName evidence="9">Peptidase M16</fullName>
    </submittedName>
</protein>
<keyword evidence="2" id="KW-0645">Protease</keyword>
<accession>A0A1Q6FD51</accession>
<reference evidence="9 10" key="1">
    <citation type="journal article" date="2016" name="Nat. Biotechnol.">
        <title>Measurement of bacterial replication rates in microbial communities.</title>
        <authorList>
            <person name="Brown C.T."/>
            <person name="Olm M.R."/>
            <person name="Thomas B.C."/>
            <person name="Banfield J.F."/>
        </authorList>
    </citation>
    <scope>NUCLEOTIDE SEQUENCE [LARGE SCALE GENOMIC DNA]</scope>
    <source>
        <strain evidence="9">CAG:67_53_122</strain>
    </source>
</reference>
<keyword evidence="4" id="KW-0862">Zinc</keyword>
<dbReference type="GO" id="GO:0006508">
    <property type="term" value="P:proteolysis"/>
    <property type="evidence" value="ECO:0007669"/>
    <property type="project" value="UniProtKB-KW"/>
</dbReference>
<dbReference type="GO" id="GO:0008237">
    <property type="term" value="F:metallopeptidase activity"/>
    <property type="evidence" value="ECO:0007669"/>
    <property type="project" value="UniProtKB-KW"/>
</dbReference>
<dbReference type="AlphaFoldDB" id="A0A1Q6FD51"/>
<dbReference type="InterPro" id="IPR011765">
    <property type="entry name" value="Pept_M16_N"/>
</dbReference>
<feature type="chain" id="PRO_5013044484" evidence="6">
    <location>
        <begin position="20"/>
        <end position="970"/>
    </location>
</feature>
<dbReference type="RefSeq" id="WP_278338919.1">
    <property type="nucleotide sequence ID" value="NZ_DBGBHC010000043.1"/>
</dbReference>
<evidence type="ECO:0000256" key="1">
    <source>
        <dbReference type="ARBA" id="ARBA00007261"/>
    </source>
</evidence>